<dbReference type="Proteomes" id="UP001171945">
    <property type="component" value="Unassembled WGS sequence"/>
</dbReference>
<protein>
    <submittedName>
        <fullName evidence="1">Uncharacterized protein</fullName>
    </submittedName>
</protein>
<evidence type="ECO:0000313" key="1">
    <source>
        <dbReference type="EMBL" id="MDM8563050.1"/>
    </source>
</evidence>
<proteinExistence type="predicted"/>
<dbReference type="EMBL" id="JAUCGM010000422">
    <property type="protein sequence ID" value="MDM8563050.1"/>
    <property type="molecule type" value="Genomic_DNA"/>
</dbReference>
<keyword evidence="2" id="KW-1185">Reference proteome</keyword>
<organism evidence="1 2">
    <name type="scientific">Candidatus Marithioploca araucensis</name>
    <dbReference type="NCBI Taxonomy" id="70273"/>
    <lineage>
        <taxon>Bacteria</taxon>
        <taxon>Pseudomonadati</taxon>
        <taxon>Pseudomonadota</taxon>
        <taxon>Gammaproteobacteria</taxon>
        <taxon>Thiotrichales</taxon>
        <taxon>Thiotrichaceae</taxon>
        <taxon>Candidatus Marithioploca</taxon>
    </lineage>
</organism>
<sequence>AVGEITVVANDTLIKQGEELSAIVALNGDGRYDVYVGLTGGILNTYIFAFDANGGLILWDGKESPAKLRENVDLASLSVKDKVIKLFPRLPLSSDLAGTYSIYAVLSAPGQFQQQLQEGTLIFGEPLKFEVVE</sequence>
<feature type="non-terminal residue" evidence="1">
    <location>
        <position position="1"/>
    </location>
</feature>
<comment type="caution">
    <text evidence="1">The sequence shown here is derived from an EMBL/GenBank/DDBJ whole genome shotgun (WGS) entry which is preliminary data.</text>
</comment>
<name>A0ABT7VU33_9GAMM</name>
<gene>
    <name evidence="1" type="ORF">QUF54_06835</name>
</gene>
<accession>A0ABT7VU33</accession>
<reference evidence="1" key="1">
    <citation type="submission" date="2023-06" db="EMBL/GenBank/DDBJ databases">
        <title>Uncultivated large filamentous bacteria from sulfidic sediments reveal new species and different genomic features in energy metabolism and defense.</title>
        <authorList>
            <person name="Fonseca A."/>
        </authorList>
    </citation>
    <scope>NUCLEOTIDE SEQUENCE</scope>
    <source>
        <strain evidence="1">HSG4</strain>
    </source>
</reference>
<evidence type="ECO:0000313" key="2">
    <source>
        <dbReference type="Proteomes" id="UP001171945"/>
    </source>
</evidence>